<dbReference type="InterPro" id="IPR015854">
    <property type="entry name" value="ABC_transpr_LolD-like"/>
</dbReference>
<gene>
    <name evidence="5" type="ORF">SAMN04490187_0266</name>
</gene>
<evidence type="ECO:0000313" key="6">
    <source>
        <dbReference type="Proteomes" id="UP000198542"/>
    </source>
</evidence>
<dbReference type="PANTHER" id="PTHR24220:SF611">
    <property type="entry name" value="ATP-BINDING COMPONENT OF ABC TRANSPORTER-RELATED"/>
    <property type="match status" value="1"/>
</dbReference>
<evidence type="ECO:0000259" key="4">
    <source>
        <dbReference type="PROSITE" id="PS50893"/>
    </source>
</evidence>
<reference evidence="6" key="1">
    <citation type="submission" date="2016-10" db="EMBL/GenBank/DDBJ databases">
        <authorList>
            <person name="Varghese N."/>
            <person name="Submissions S."/>
        </authorList>
    </citation>
    <scope>NUCLEOTIDE SEQUENCE [LARGE SCALE GENOMIC DNA]</scope>
    <source>
        <strain evidence="6">BS3660</strain>
    </source>
</reference>
<evidence type="ECO:0000313" key="5">
    <source>
        <dbReference type="EMBL" id="SEB31800.1"/>
    </source>
</evidence>
<dbReference type="GO" id="GO:0005524">
    <property type="term" value="F:ATP binding"/>
    <property type="evidence" value="ECO:0007669"/>
    <property type="project" value="UniProtKB-KW"/>
</dbReference>
<dbReference type="CDD" id="cd03255">
    <property type="entry name" value="ABC_MJ0796_LolCDE_FtsE"/>
    <property type="match status" value="1"/>
</dbReference>
<evidence type="ECO:0000256" key="1">
    <source>
        <dbReference type="ARBA" id="ARBA00022448"/>
    </source>
</evidence>
<dbReference type="Gene3D" id="3.40.50.300">
    <property type="entry name" value="P-loop containing nucleotide triphosphate hydrolases"/>
    <property type="match status" value="1"/>
</dbReference>
<dbReference type="Pfam" id="PF00005">
    <property type="entry name" value="ABC_tran"/>
    <property type="match status" value="1"/>
</dbReference>
<dbReference type="GO" id="GO:0016887">
    <property type="term" value="F:ATP hydrolysis activity"/>
    <property type="evidence" value="ECO:0007669"/>
    <property type="project" value="InterPro"/>
</dbReference>
<dbReference type="SUPFAM" id="SSF52540">
    <property type="entry name" value="P-loop containing nucleoside triphosphate hydrolases"/>
    <property type="match status" value="1"/>
</dbReference>
<dbReference type="InterPro" id="IPR003439">
    <property type="entry name" value="ABC_transporter-like_ATP-bd"/>
</dbReference>
<dbReference type="GO" id="GO:0005886">
    <property type="term" value="C:plasma membrane"/>
    <property type="evidence" value="ECO:0007669"/>
    <property type="project" value="TreeGrafter"/>
</dbReference>
<dbReference type="EMBL" id="FNTC01000001">
    <property type="protein sequence ID" value="SEB31800.1"/>
    <property type="molecule type" value="Genomic_DNA"/>
</dbReference>
<sequence>MDANDNAGNLIHLGALRFFASRLAPTRVHHQPDRFHMTQALIELSDLGFSWPGHPPLLDIPAFRLERGETLFLKGPSGSGKTTLLGLLGGVQKPDRGSIRLLGQELTQLSAGARDHFRVDHTGYIFQQFNLLPFLSVRENVELPCHFSKLRAERAKQRHGSVDKAAATLLAHLGLKDENILGRRADSLSIGQQQRVAAARALIGQPELVIADEPTSALDYDARENFIRLLFAECREAGSSLLFVSHDQSLAPLFDHNLSLAELNRAATLSEV</sequence>
<evidence type="ECO:0000256" key="3">
    <source>
        <dbReference type="ARBA" id="ARBA00022840"/>
    </source>
</evidence>
<dbReference type="GO" id="GO:0022857">
    <property type="term" value="F:transmembrane transporter activity"/>
    <property type="evidence" value="ECO:0007669"/>
    <property type="project" value="TreeGrafter"/>
</dbReference>
<keyword evidence="2" id="KW-0547">Nucleotide-binding</keyword>
<dbReference type="InterPro" id="IPR017911">
    <property type="entry name" value="MacB-like_ATP-bd"/>
</dbReference>
<dbReference type="PANTHER" id="PTHR24220">
    <property type="entry name" value="IMPORT ATP-BINDING PROTEIN"/>
    <property type="match status" value="1"/>
</dbReference>
<dbReference type="AlphaFoldDB" id="A0A1H4ICZ2"/>
<protein>
    <submittedName>
        <fullName evidence="5">Putative ABC transport system ATP-binding protein</fullName>
    </submittedName>
</protein>
<dbReference type="FunFam" id="3.40.50.300:FF:001823">
    <property type="entry name" value="ABC transporter ATP-binding protein"/>
    <property type="match status" value="1"/>
</dbReference>
<organism evidence="5 6">
    <name type="scientific">Pseudomonas jessenii</name>
    <dbReference type="NCBI Taxonomy" id="77298"/>
    <lineage>
        <taxon>Bacteria</taxon>
        <taxon>Pseudomonadati</taxon>
        <taxon>Pseudomonadota</taxon>
        <taxon>Gammaproteobacteria</taxon>
        <taxon>Pseudomonadales</taxon>
        <taxon>Pseudomonadaceae</taxon>
        <taxon>Pseudomonas</taxon>
    </lineage>
</organism>
<feature type="domain" description="ABC transporter" evidence="4">
    <location>
        <begin position="42"/>
        <end position="272"/>
    </location>
</feature>
<keyword evidence="6" id="KW-1185">Reference proteome</keyword>
<name>A0A1H4ICZ2_PSEJE</name>
<proteinExistence type="predicted"/>
<dbReference type="Proteomes" id="UP000198542">
    <property type="component" value="Unassembled WGS sequence"/>
</dbReference>
<dbReference type="InterPro" id="IPR003593">
    <property type="entry name" value="AAA+_ATPase"/>
</dbReference>
<dbReference type="InterPro" id="IPR027417">
    <property type="entry name" value="P-loop_NTPase"/>
</dbReference>
<keyword evidence="3 5" id="KW-0067">ATP-binding</keyword>
<keyword evidence="1" id="KW-0813">Transport</keyword>
<dbReference type="PROSITE" id="PS50893">
    <property type="entry name" value="ABC_TRANSPORTER_2"/>
    <property type="match status" value="1"/>
</dbReference>
<evidence type="ECO:0000256" key="2">
    <source>
        <dbReference type="ARBA" id="ARBA00022741"/>
    </source>
</evidence>
<dbReference type="SMART" id="SM00382">
    <property type="entry name" value="AAA"/>
    <property type="match status" value="1"/>
</dbReference>
<accession>A0A1H4ICZ2</accession>